<dbReference type="GO" id="GO:0046983">
    <property type="term" value="F:protein dimerization activity"/>
    <property type="evidence" value="ECO:0007669"/>
    <property type="project" value="InterPro"/>
</dbReference>
<dbReference type="Gene3D" id="2.40.70.10">
    <property type="entry name" value="Acid Proteases"/>
    <property type="match status" value="2"/>
</dbReference>
<gene>
    <name evidence="8" type="ORF">FOZ60_009733</name>
</gene>
<dbReference type="InterPro" id="IPR033121">
    <property type="entry name" value="PEPTIDASE_A1"/>
</dbReference>
<evidence type="ECO:0000256" key="3">
    <source>
        <dbReference type="ARBA" id="ARBA00022750"/>
    </source>
</evidence>
<dbReference type="Proteomes" id="UP000541610">
    <property type="component" value="Unassembled WGS sequence"/>
</dbReference>
<feature type="active site" evidence="5">
    <location>
        <position position="57"/>
    </location>
</feature>
<dbReference type="PANTHER" id="PTHR47966">
    <property type="entry name" value="BETA-SITE APP-CLEAVING ENZYME, ISOFORM A-RELATED"/>
    <property type="match status" value="1"/>
</dbReference>
<dbReference type="InterPro" id="IPR001461">
    <property type="entry name" value="Aspartic_peptidase_A1"/>
</dbReference>
<evidence type="ECO:0000256" key="5">
    <source>
        <dbReference type="PIRSR" id="PIRSR601461-1"/>
    </source>
</evidence>
<dbReference type="PROSITE" id="PS51767">
    <property type="entry name" value="PEPTIDASE_A1"/>
    <property type="match status" value="1"/>
</dbReference>
<dbReference type="CDD" id="cd05471">
    <property type="entry name" value="pepsin_like"/>
    <property type="match status" value="1"/>
</dbReference>
<keyword evidence="6" id="KW-0732">Signal</keyword>
<keyword evidence="3" id="KW-0064">Aspartyl protease</keyword>
<feature type="signal peptide" evidence="6">
    <location>
        <begin position="1"/>
        <end position="20"/>
    </location>
</feature>
<evidence type="ECO:0000256" key="2">
    <source>
        <dbReference type="ARBA" id="ARBA00022670"/>
    </source>
</evidence>
<name>A0A7J6NGQ9_PEROL</name>
<accession>A0A7J6NGQ9</accession>
<reference evidence="8 9" key="1">
    <citation type="submission" date="2020-04" db="EMBL/GenBank/DDBJ databases">
        <title>Perkinsus olseni comparative genomics.</title>
        <authorList>
            <person name="Bogema D.R."/>
        </authorList>
    </citation>
    <scope>NUCLEOTIDE SEQUENCE [LARGE SCALE GENOMIC DNA]</scope>
    <source>
        <strain evidence="8">00978-12</strain>
    </source>
</reference>
<evidence type="ECO:0000313" key="9">
    <source>
        <dbReference type="Proteomes" id="UP000541610"/>
    </source>
</evidence>
<keyword evidence="4" id="KW-0378">Hydrolase</keyword>
<dbReference type="Pfam" id="PF00026">
    <property type="entry name" value="Asp"/>
    <property type="match status" value="1"/>
</dbReference>
<evidence type="ECO:0000256" key="6">
    <source>
        <dbReference type="SAM" id="SignalP"/>
    </source>
</evidence>
<evidence type="ECO:0000259" key="7">
    <source>
        <dbReference type="PROSITE" id="PS51767"/>
    </source>
</evidence>
<dbReference type="InterPro" id="IPR034164">
    <property type="entry name" value="Pepsin-like_dom"/>
</dbReference>
<dbReference type="InterPro" id="IPR008906">
    <property type="entry name" value="HATC_C_dom"/>
</dbReference>
<protein>
    <recommendedName>
        <fullName evidence="7">Peptidase A1 domain-containing protein</fullName>
    </recommendedName>
</protein>
<dbReference type="PANTHER" id="PTHR47966:SF51">
    <property type="entry name" value="BETA-SITE APP-CLEAVING ENZYME, ISOFORM A-RELATED"/>
    <property type="match status" value="1"/>
</dbReference>
<organism evidence="8 9">
    <name type="scientific">Perkinsus olseni</name>
    <name type="common">Perkinsus atlanticus</name>
    <dbReference type="NCBI Taxonomy" id="32597"/>
    <lineage>
        <taxon>Eukaryota</taxon>
        <taxon>Sar</taxon>
        <taxon>Alveolata</taxon>
        <taxon>Perkinsozoa</taxon>
        <taxon>Perkinsea</taxon>
        <taxon>Perkinsida</taxon>
        <taxon>Perkinsidae</taxon>
        <taxon>Perkinsus</taxon>
    </lineage>
</organism>
<dbReference type="AlphaFoldDB" id="A0A7J6NGQ9"/>
<dbReference type="Pfam" id="PF05699">
    <property type="entry name" value="Dimer_Tnp_hAT"/>
    <property type="match status" value="1"/>
</dbReference>
<sequence>MNLPVSLVCIAVFLVTSCCGEVIRMEISTQQTKPWAPWRRIVAPLKVDTQDLNAVIDTGSPYTHLVWKKWYESFPQNKCDDFFYKCYDCNPSPVELKAAKKISFVDKTSLTMFPFAGDFYFYGATAEDIDFGVVMDASHGAWAALGLGPQATSPPFPRFVDQLVDAELIGSPVFAVYLSSGSSSSGELIIGGDDPSKYEGPLGYMDVVDKQLHTNKLEAFAIGSKAQKESEPVVFDTGSSFISIPRRLRSQVLDLLSTAGTKKVEVFEQGDIYGVDCKDVDYLPTMSFTVKGKPGKADVTIAVPPKAYIVTPEPDVCILYLDFDDMWILGLPAFVGHYYSFDWVVTLSNEVSLLVGLGDRVRELKQEWQMICRRAGEIANDLEINADFDSAYIRMHRRLRSSREALDPEVTCNFFKSSVFERTLDVCAERSDERFVAIRSIEQRFNVLWRFGTVGVSEIEQAARELAAHYGQDGISARELATELQVAQEGIDGEEISVDGSTCPLRLLNVLKRDGLCEAFSQLTLLLRLYLTIPVGVASAERAFSRMSFIKNKFRSTTSKERLNGLSLIAIENDVANSLSYGDLLRDFAEKKARRIPIGVQLTDHAVD</sequence>
<dbReference type="GO" id="GO:0006508">
    <property type="term" value="P:proteolysis"/>
    <property type="evidence" value="ECO:0007669"/>
    <property type="project" value="UniProtKB-KW"/>
</dbReference>
<dbReference type="InterPro" id="IPR021109">
    <property type="entry name" value="Peptidase_aspartic_dom_sf"/>
</dbReference>
<dbReference type="EMBL" id="JABANP010000391">
    <property type="protein sequence ID" value="KAF4683053.1"/>
    <property type="molecule type" value="Genomic_DNA"/>
</dbReference>
<comment type="caution">
    <text evidence="8">The sequence shown here is derived from an EMBL/GenBank/DDBJ whole genome shotgun (WGS) entry which is preliminary data.</text>
</comment>
<feature type="domain" description="Peptidase A1" evidence="7">
    <location>
        <begin position="41"/>
        <end position="354"/>
    </location>
</feature>
<comment type="similarity">
    <text evidence="1">Belongs to the peptidase A1 family.</text>
</comment>
<dbReference type="GO" id="GO:0004190">
    <property type="term" value="F:aspartic-type endopeptidase activity"/>
    <property type="evidence" value="ECO:0007669"/>
    <property type="project" value="UniProtKB-KW"/>
</dbReference>
<evidence type="ECO:0000256" key="4">
    <source>
        <dbReference type="ARBA" id="ARBA00022801"/>
    </source>
</evidence>
<keyword evidence="2" id="KW-0645">Protease</keyword>
<dbReference type="OrthoDB" id="2747330at2759"/>
<feature type="chain" id="PRO_5029776440" description="Peptidase A1 domain-containing protein" evidence="6">
    <location>
        <begin position="21"/>
        <end position="608"/>
    </location>
</feature>
<feature type="active site" evidence="5">
    <location>
        <position position="236"/>
    </location>
</feature>
<evidence type="ECO:0000313" key="8">
    <source>
        <dbReference type="EMBL" id="KAF4683053.1"/>
    </source>
</evidence>
<evidence type="ECO:0000256" key="1">
    <source>
        <dbReference type="ARBA" id="ARBA00007447"/>
    </source>
</evidence>
<dbReference type="PRINTS" id="PR00792">
    <property type="entry name" value="PEPSIN"/>
</dbReference>
<dbReference type="SUPFAM" id="SSF50630">
    <property type="entry name" value="Acid proteases"/>
    <property type="match status" value="1"/>
</dbReference>
<proteinExistence type="inferred from homology"/>